<gene>
    <name evidence="2" type="ORF">ETAA8_20730</name>
</gene>
<reference evidence="2 3" key="1">
    <citation type="submission" date="2019-02" db="EMBL/GenBank/DDBJ databases">
        <title>Deep-cultivation of Planctomycetes and their phenomic and genomic characterization uncovers novel biology.</title>
        <authorList>
            <person name="Wiegand S."/>
            <person name="Jogler M."/>
            <person name="Boedeker C."/>
            <person name="Pinto D."/>
            <person name="Vollmers J."/>
            <person name="Rivas-Marin E."/>
            <person name="Kohn T."/>
            <person name="Peeters S.H."/>
            <person name="Heuer A."/>
            <person name="Rast P."/>
            <person name="Oberbeckmann S."/>
            <person name="Bunk B."/>
            <person name="Jeske O."/>
            <person name="Meyerdierks A."/>
            <person name="Storesund J.E."/>
            <person name="Kallscheuer N."/>
            <person name="Luecker S."/>
            <person name="Lage O.M."/>
            <person name="Pohl T."/>
            <person name="Merkel B.J."/>
            <person name="Hornburger P."/>
            <person name="Mueller R.-W."/>
            <person name="Bruemmer F."/>
            <person name="Labrenz M."/>
            <person name="Spormann A.M."/>
            <person name="Op den Camp H."/>
            <person name="Overmann J."/>
            <person name="Amann R."/>
            <person name="Jetten M.S.M."/>
            <person name="Mascher T."/>
            <person name="Medema M.H."/>
            <person name="Devos D.P."/>
            <person name="Kaster A.-K."/>
            <person name="Ovreas L."/>
            <person name="Rohde M."/>
            <person name="Galperin M.Y."/>
            <person name="Jogler C."/>
        </authorList>
    </citation>
    <scope>NUCLEOTIDE SEQUENCE [LARGE SCALE GENOMIC DNA]</scope>
    <source>
        <strain evidence="2 3">ETA_A8</strain>
    </source>
</reference>
<keyword evidence="3" id="KW-1185">Reference proteome</keyword>
<name>A0A517Y9T2_9BACT</name>
<dbReference type="InterPro" id="IPR025357">
    <property type="entry name" value="DUF4261"/>
</dbReference>
<dbReference type="Pfam" id="PF14080">
    <property type="entry name" value="DUF4261"/>
    <property type="match status" value="1"/>
</dbReference>
<accession>A0A517Y9T2</accession>
<proteinExistence type="predicted"/>
<dbReference type="AlphaFoldDB" id="A0A517Y9T2"/>
<evidence type="ECO:0000313" key="3">
    <source>
        <dbReference type="Proteomes" id="UP000315017"/>
    </source>
</evidence>
<dbReference type="EMBL" id="CP036274">
    <property type="protein sequence ID" value="QDU26989.1"/>
    <property type="molecule type" value="Genomic_DNA"/>
</dbReference>
<feature type="domain" description="DUF4261" evidence="1">
    <location>
        <begin position="175"/>
        <end position="248"/>
    </location>
</feature>
<dbReference type="RefSeq" id="WP_145087869.1">
    <property type="nucleotide sequence ID" value="NZ_CP036274.1"/>
</dbReference>
<sequence length="263" mass="28684">MGIAVPFVPYRAQAKLSPSAIKAALVERWPELPEPVVNKKANDQITLDVGDDAYIAQIVRAPVPWNQVEPMCSGAWMWPKAAEELKPCVGHLIATVVTQDPSPVHGATQLTRFCTAILASCAEAPGVMWGSSGHLVPSGVFQDFATSVMSAGPPWYIWADFREGQVAPGKTSGFTRGLTDFGLMELEAENTPEPPGELRERFFGLANYLLENGPVIKDGDTIGEDENERIRVVYSPSAFGNPEQVMKLLYEPTRPAKKKGWFG</sequence>
<evidence type="ECO:0000259" key="1">
    <source>
        <dbReference type="Pfam" id="PF14080"/>
    </source>
</evidence>
<dbReference type="OrthoDB" id="4404312at2"/>
<dbReference type="KEGG" id="aagg:ETAA8_20730"/>
<organism evidence="2 3">
    <name type="scientific">Anatilimnocola aggregata</name>
    <dbReference type="NCBI Taxonomy" id="2528021"/>
    <lineage>
        <taxon>Bacteria</taxon>
        <taxon>Pseudomonadati</taxon>
        <taxon>Planctomycetota</taxon>
        <taxon>Planctomycetia</taxon>
        <taxon>Pirellulales</taxon>
        <taxon>Pirellulaceae</taxon>
        <taxon>Anatilimnocola</taxon>
    </lineage>
</organism>
<evidence type="ECO:0000313" key="2">
    <source>
        <dbReference type="EMBL" id="QDU26989.1"/>
    </source>
</evidence>
<dbReference type="Proteomes" id="UP000315017">
    <property type="component" value="Chromosome"/>
</dbReference>
<protein>
    <recommendedName>
        <fullName evidence="1">DUF4261 domain-containing protein</fullName>
    </recommendedName>
</protein>